<proteinExistence type="predicted"/>
<evidence type="ECO:0000313" key="2">
    <source>
        <dbReference type="EMBL" id="AZR72062.1"/>
    </source>
</evidence>
<dbReference type="InterPro" id="IPR000601">
    <property type="entry name" value="PKD_dom"/>
</dbReference>
<dbReference type="SUPFAM" id="SSF48537">
    <property type="entry name" value="Phospholipase C/P1 nuclease"/>
    <property type="match status" value="1"/>
</dbReference>
<dbReference type="EMBL" id="CP016379">
    <property type="protein sequence ID" value="AZR72062.1"/>
    <property type="molecule type" value="Genomic_DNA"/>
</dbReference>
<reference evidence="2 3" key="1">
    <citation type="submission" date="2016-07" db="EMBL/GenBank/DDBJ databases">
        <title>Genome and transcriptome analysis of iron-reducing fermentative bacteria Anoxybacter fermentans.</title>
        <authorList>
            <person name="Zeng X."/>
            <person name="Shao Z."/>
        </authorList>
    </citation>
    <scope>NUCLEOTIDE SEQUENCE [LARGE SCALE GENOMIC DNA]</scope>
    <source>
        <strain evidence="2 3">DY22613</strain>
    </source>
</reference>
<dbReference type="InterPro" id="IPR013783">
    <property type="entry name" value="Ig-like_fold"/>
</dbReference>
<organism evidence="2 3">
    <name type="scientific">Anoxybacter fermentans</name>
    <dbReference type="NCBI Taxonomy" id="1323375"/>
    <lineage>
        <taxon>Bacteria</taxon>
        <taxon>Bacillati</taxon>
        <taxon>Bacillota</taxon>
        <taxon>Clostridia</taxon>
        <taxon>Halanaerobiales</taxon>
        <taxon>Anoxybacter</taxon>
    </lineage>
</organism>
<evidence type="ECO:0000259" key="1">
    <source>
        <dbReference type="PROSITE" id="PS50093"/>
    </source>
</evidence>
<sequence>MKKNCYHLLVLVLVLSLILMPSVVGAWSNLRYESRSGDNYHKEFYGRLGHYKYQSSADYSPSDIGTYYNYGNHDFILERAMDYIDVADNGVRDYSAFTVIESHLDWDIALSHTDNPDYDYHNFSEHYWQPNDDPGASWAGYPDGEDVFRNRGAAHFIERMIEVYIAYAKLYKATGDIFYKDAALETLGSLAHVMGDLSNPFHTSNMIVYNHTYNKSGQDPLLDDKPAGVGGPMWWEYNYGSGSSSIHSEYEYTTSQYDIMDYVNAAMANNYNPQDITTGIKDFVINFATEINEGWGYYPVNREHYTIEVNYDEDIYDKDFPVELRNPDVTYAQDGYETTPNVGAQVKDLLHSYYVNLRDGVSNYGQDGYDAHIMEITQRIHQLGAYRMADLLQYAENRIKNESISAAPVVAIVGWENVDVGLERNVTGIGDLSIIEAPRTIDLIGFAVNDDGPCTFTWKVNGQVIGSGTMWVHPPQVAYSDRNGTGYSWNTGETNGNVFMGYTFDSAGTYTITLEVTDGNGNIGTDSITVEVR</sequence>
<dbReference type="OrthoDB" id="9802683at2"/>
<dbReference type="SUPFAM" id="SSF49299">
    <property type="entry name" value="PKD domain"/>
    <property type="match status" value="1"/>
</dbReference>
<dbReference type="RefSeq" id="WP_127015391.1">
    <property type="nucleotide sequence ID" value="NZ_CP016379.1"/>
</dbReference>
<keyword evidence="3" id="KW-1185">Reference proteome</keyword>
<dbReference type="PROSITE" id="PS50093">
    <property type="entry name" value="PKD"/>
    <property type="match status" value="1"/>
</dbReference>
<dbReference type="CDD" id="cd00146">
    <property type="entry name" value="PKD"/>
    <property type="match status" value="1"/>
</dbReference>
<feature type="domain" description="PKD" evidence="1">
    <location>
        <begin position="487"/>
        <end position="533"/>
    </location>
</feature>
<dbReference type="KEGG" id="aft:BBF96_00840"/>
<dbReference type="Gene3D" id="2.60.40.10">
    <property type="entry name" value="Immunoglobulins"/>
    <property type="match status" value="1"/>
</dbReference>
<dbReference type="InterPro" id="IPR008947">
    <property type="entry name" value="PLipase_C/P1_nuclease_dom_sf"/>
</dbReference>
<accession>A0A3S9SUV8</accession>
<protein>
    <recommendedName>
        <fullName evidence="1">PKD domain-containing protein</fullName>
    </recommendedName>
</protein>
<dbReference type="Proteomes" id="UP000267250">
    <property type="component" value="Chromosome"/>
</dbReference>
<dbReference type="Gene3D" id="1.10.575.10">
    <property type="entry name" value="P1 Nuclease"/>
    <property type="match status" value="1"/>
</dbReference>
<gene>
    <name evidence="2" type="ORF">BBF96_00840</name>
</gene>
<evidence type="ECO:0000313" key="3">
    <source>
        <dbReference type="Proteomes" id="UP000267250"/>
    </source>
</evidence>
<name>A0A3S9SUV8_9FIRM</name>
<dbReference type="GO" id="GO:0016788">
    <property type="term" value="F:hydrolase activity, acting on ester bonds"/>
    <property type="evidence" value="ECO:0007669"/>
    <property type="project" value="InterPro"/>
</dbReference>
<dbReference type="AlphaFoldDB" id="A0A3S9SUV8"/>
<dbReference type="InterPro" id="IPR035986">
    <property type="entry name" value="PKD_dom_sf"/>
</dbReference>